<reference evidence="1" key="1">
    <citation type="submission" date="2020-10" db="EMBL/GenBank/DDBJ databases">
        <authorList>
            <person name="Gilroy R."/>
        </authorList>
    </citation>
    <scope>NUCLEOTIDE SEQUENCE</scope>
    <source>
        <strain evidence="1">ChiSjej1B19-3389</strain>
    </source>
</reference>
<gene>
    <name evidence="1" type="ORF">IAD32_04405</name>
</gene>
<organism evidence="1 2">
    <name type="scientific">Candidatus Scatavimonas merdigallinarum</name>
    <dbReference type="NCBI Taxonomy" id="2840914"/>
    <lineage>
        <taxon>Bacteria</taxon>
        <taxon>Bacillati</taxon>
        <taxon>Bacillota</taxon>
        <taxon>Clostridia</taxon>
        <taxon>Eubacteriales</taxon>
        <taxon>Oscillospiraceae</taxon>
        <taxon>Oscillospiraceae incertae sedis</taxon>
        <taxon>Candidatus Scatavimonas</taxon>
    </lineage>
</organism>
<proteinExistence type="predicted"/>
<dbReference type="Proteomes" id="UP000886787">
    <property type="component" value="Unassembled WGS sequence"/>
</dbReference>
<comment type="caution">
    <text evidence="1">The sequence shown here is derived from an EMBL/GenBank/DDBJ whole genome shotgun (WGS) entry which is preliminary data.</text>
</comment>
<reference evidence="1" key="2">
    <citation type="journal article" date="2021" name="PeerJ">
        <title>Extensive microbial diversity within the chicken gut microbiome revealed by metagenomics and culture.</title>
        <authorList>
            <person name="Gilroy R."/>
            <person name="Ravi A."/>
            <person name="Getino M."/>
            <person name="Pursley I."/>
            <person name="Horton D.L."/>
            <person name="Alikhan N.F."/>
            <person name="Baker D."/>
            <person name="Gharbi K."/>
            <person name="Hall N."/>
            <person name="Watson M."/>
            <person name="Adriaenssens E.M."/>
            <person name="Foster-Nyarko E."/>
            <person name="Jarju S."/>
            <person name="Secka A."/>
            <person name="Antonio M."/>
            <person name="Oren A."/>
            <person name="Chaudhuri R.R."/>
            <person name="La Ragione R."/>
            <person name="Hildebrand F."/>
            <person name="Pallen M.J."/>
        </authorList>
    </citation>
    <scope>NUCLEOTIDE SEQUENCE</scope>
    <source>
        <strain evidence="1">ChiSjej1B19-3389</strain>
    </source>
</reference>
<protein>
    <submittedName>
        <fullName evidence="1">Uncharacterized protein</fullName>
    </submittedName>
</protein>
<dbReference type="Pfam" id="PF14249">
    <property type="entry name" value="Tocopherol_cycl"/>
    <property type="match status" value="1"/>
</dbReference>
<name>A0A9D1CVJ0_9FIRM</name>
<dbReference type="EMBL" id="DVFW01000024">
    <property type="protein sequence ID" value="HIQ80510.1"/>
    <property type="molecule type" value="Genomic_DNA"/>
</dbReference>
<accession>A0A9D1CVJ0</accession>
<dbReference type="AlphaFoldDB" id="A0A9D1CVJ0"/>
<dbReference type="GO" id="GO:0009976">
    <property type="term" value="F:tocopherol cyclase activity"/>
    <property type="evidence" value="ECO:0007669"/>
    <property type="project" value="InterPro"/>
</dbReference>
<evidence type="ECO:0000313" key="2">
    <source>
        <dbReference type="Proteomes" id="UP000886787"/>
    </source>
</evidence>
<evidence type="ECO:0000313" key="1">
    <source>
        <dbReference type="EMBL" id="HIQ80510.1"/>
    </source>
</evidence>
<sequence>MKSKNCLTKPCRFEGLYFKQQGQHGAVAFIPALHTDKKGKQSATLQILTDTGSYLTTFPPEAYIAYNGNRTIRLENCIFSPRGCKLDLNADGITAKGVLRYGKSTLPDYDIMGIFCLMPALQCRHGIFSLYHRVNGNVTINGKEYVFHNGTGYIEGDRGRSFPRRYIWTQCNQNEDCVTLAVADVPVGPTTFTGCIAIVLTGGRQYRLATYCGAKVLHVSSHSVLIRQGPLLLEARLLQQTPQPLYAPQSGCMNRIIHESLSSMVRYSLLKDGKPLLCFTSKTASFENAWNTV</sequence>
<dbReference type="SUPFAM" id="SSF159245">
    <property type="entry name" value="AttH-like"/>
    <property type="match status" value="1"/>
</dbReference>
<dbReference type="InterPro" id="IPR025893">
    <property type="entry name" value="Tocopherol_cyclase"/>
</dbReference>